<sequence>MRKAYYDTAIEHKTMRDVESGEMLDIILANRCFDLSMIYNWGGWYDMFCSMWTSSSSNFSSEYDTRKDQSINAIQGTIDEYIKNN</sequence>
<evidence type="ECO:0000313" key="1">
    <source>
        <dbReference type="EMBL" id="MPM80776.1"/>
    </source>
</evidence>
<proteinExistence type="predicted"/>
<dbReference type="EMBL" id="VSSQ01030298">
    <property type="protein sequence ID" value="MPM80776.1"/>
    <property type="molecule type" value="Genomic_DNA"/>
</dbReference>
<gene>
    <name evidence="1" type="ORF">SDC9_127826</name>
</gene>
<dbReference type="AlphaFoldDB" id="A0A645CUH3"/>
<accession>A0A645CUH3</accession>
<name>A0A645CUH3_9ZZZZ</name>
<organism evidence="1">
    <name type="scientific">bioreactor metagenome</name>
    <dbReference type="NCBI Taxonomy" id="1076179"/>
    <lineage>
        <taxon>unclassified sequences</taxon>
        <taxon>metagenomes</taxon>
        <taxon>ecological metagenomes</taxon>
    </lineage>
</organism>
<protein>
    <submittedName>
        <fullName evidence="1">Uncharacterized protein</fullName>
    </submittedName>
</protein>
<comment type="caution">
    <text evidence="1">The sequence shown here is derived from an EMBL/GenBank/DDBJ whole genome shotgun (WGS) entry which is preliminary data.</text>
</comment>
<reference evidence="1" key="1">
    <citation type="submission" date="2019-08" db="EMBL/GenBank/DDBJ databases">
        <authorList>
            <person name="Kucharzyk K."/>
            <person name="Murdoch R.W."/>
            <person name="Higgins S."/>
            <person name="Loffler F."/>
        </authorList>
    </citation>
    <scope>NUCLEOTIDE SEQUENCE</scope>
</reference>